<sequence length="450" mass="47310">MAAVILDDVLPAFTYGGGSWSTTRSSTRYGGSATLCPITSPTGEMKPPGTISLMFEGTSVAFFGITPPVFTDSQIVTVSIDGGTPYNSTYDDSNPQSYRQWYQSPILPDGQHNISLTHVEGTELDFAVVTVPKGRVASLVDQQVIVDDTDGAFTYKGAWKVNTTQFAAGTIPGGLPYGNSTHRTTTVGDTFTFQFSGTSVSVYGVWNWGNLDGNLSATYTIDGSSSYSQSYTASASPALQNGDLPNFLLFNSGTLSSGNHTLVANLTSCVKQAWMIDYVTYSPSASTTTSTTNATSTSSSHPATAAKKATPIGAIAGGVVGGVVLLLVIVGFSWFRSRKSKKQDQNTDSTIDTQQAVLTLDTPSTPTTSRFTGSSIISPFLNALAARSESRREAEINRKRQTSSTIPQDPSVHKPGYRPPGVTGESPTDTTAGEVGGVEIGGVPPPAYEG</sequence>
<dbReference type="GeneID" id="6085173"/>
<evidence type="ECO:0000313" key="4">
    <source>
        <dbReference type="Proteomes" id="UP000001194"/>
    </source>
</evidence>
<evidence type="ECO:0000313" key="3">
    <source>
        <dbReference type="EMBL" id="EDQ99852.1"/>
    </source>
</evidence>
<dbReference type="InParanoid" id="B0E008"/>
<name>B0E008_LACBS</name>
<dbReference type="Proteomes" id="UP000001194">
    <property type="component" value="Unassembled WGS sequence"/>
</dbReference>
<dbReference type="RefSeq" id="XP_001889544.1">
    <property type="nucleotide sequence ID" value="XM_001889509.1"/>
</dbReference>
<protein>
    <submittedName>
        <fullName evidence="3">Predicted protein</fullName>
    </submittedName>
</protein>
<evidence type="ECO:0000256" key="2">
    <source>
        <dbReference type="SAM" id="Phobius"/>
    </source>
</evidence>
<feature type="region of interest" description="Disordered" evidence="1">
    <location>
        <begin position="391"/>
        <end position="450"/>
    </location>
</feature>
<feature type="region of interest" description="Disordered" evidence="1">
    <location>
        <begin position="285"/>
        <end position="305"/>
    </location>
</feature>
<keyword evidence="2" id="KW-0812">Transmembrane</keyword>
<dbReference type="OrthoDB" id="2756615at2759"/>
<dbReference type="HOGENOM" id="CLU_036216_2_0_1"/>
<feature type="transmembrane region" description="Helical" evidence="2">
    <location>
        <begin position="312"/>
        <end position="335"/>
    </location>
</feature>
<keyword evidence="4" id="KW-1185">Reference proteome</keyword>
<accession>B0E008</accession>
<dbReference type="AlphaFoldDB" id="B0E008"/>
<proteinExistence type="predicted"/>
<dbReference type="EMBL" id="DS547158">
    <property type="protein sequence ID" value="EDQ99852.1"/>
    <property type="molecule type" value="Genomic_DNA"/>
</dbReference>
<dbReference type="Gene3D" id="2.60.120.260">
    <property type="entry name" value="Galactose-binding domain-like"/>
    <property type="match status" value="2"/>
</dbReference>
<gene>
    <name evidence="3" type="ORF">LACBIDRAFT_315182</name>
</gene>
<evidence type="ECO:0000256" key="1">
    <source>
        <dbReference type="SAM" id="MobiDB-lite"/>
    </source>
</evidence>
<keyword evidence="2" id="KW-1133">Transmembrane helix</keyword>
<keyword evidence="2" id="KW-0472">Membrane</keyword>
<dbReference type="KEGG" id="lbc:LACBIDRAFT_315182"/>
<dbReference type="Gene3D" id="1.20.5.510">
    <property type="entry name" value="Single helix bin"/>
    <property type="match status" value="1"/>
</dbReference>
<organism evidence="4">
    <name type="scientific">Laccaria bicolor (strain S238N-H82 / ATCC MYA-4686)</name>
    <name type="common">Bicoloured deceiver</name>
    <name type="synonym">Laccaria laccata var. bicolor</name>
    <dbReference type="NCBI Taxonomy" id="486041"/>
    <lineage>
        <taxon>Eukaryota</taxon>
        <taxon>Fungi</taxon>
        <taxon>Dikarya</taxon>
        <taxon>Basidiomycota</taxon>
        <taxon>Agaricomycotina</taxon>
        <taxon>Agaricomycetes</taxon>
        <taxon>Agaricomycetidae</taxon>
        <taxon>Agaricales</taxon>
        <taxon>Agaricineae</taxon>
        <taxon>Hydnangiaceae</taxon>
        <taxon>Laccaria</taxon>
    </lineage>
</organism>
<reference evidence="3 4" key="1">
    <citation type="journal article" date="2008" name="Nature">
        <title>The genome of Laccaria bicolor provides insights into mycorrhizal symbiosis.</title>
        <authorList>
            <person name="Martin F."/>
            <person name="Aerts A."/>
            <person name="Ahren D."/>
            <person name="Brun A."/>
            <person name="Danchin E.G.J."/>
            <person name="Duchaussoy F."/>
            <person name="Gibon J."/>
            <person name="Kohler A."/>
            <person name="Lindquist E."/>
            <person name="Pereda V."/>
            <person name="Salamov A."/>
            <person name="Shapiro H.J."/>
            <person name="Wuyts J."/>
            <person name="Blaudez D."/>
            <person name="Buee M."/>
            <person name="Brokstein P."/>
            <person name="Canbaeck B."/>
            <person name="Cohen D."/>
            <person name="Courty P.E."/>
            <person name="Coutinho P.M."/>
            <person name="Delaruelle C."/>
            <person name="Detter J.C."/>
            <person name="Deveau A."/>
            <person name="DiFazio S."/>
            <person name="Duplessis S."/>
            <person name="Fraissinet-Tachet L."/>
            <person name="Lucic E."/>
            <person name="Frey-Klett P."/>
            <person name="Fourrey C."/>
            <person name="Feussner I."/>
            <person name="Gay G."/>
            <person name="Grimwood J."/>
            <person name="Hoegger P.J."/>
            <person name="Jain P."/>
            <person name="Kilaru S."/>
            <person name="Labbe J."/>
            <person name="Lin Y.C."/>
            <person name="Legue V."/>
            <person name="Le Tacon F."/>
            <person name="Marmeisse R."/>
            <person name="Melayah D."/>
            <person name="Montanini B."/>
            <person name="Muratet M."/>
            <person name="Nehls U."/>
            <person name="Niculita-Hirzel H."/>
            <person name="Oudot-Le Secq M.P."/>
            <person name="Peter M."/>
            <person name="Quesneville H."/>
            <person name="Rajashekar B."/>
            <person name="Reich M."/>
            <person name="Rouhier N."/>
            <person name="Schmutz J."/>
            <person name="Yin T."/>
            <person name="Chalot M."/>
            <person name="Henrissat B."/>
            <person name="Kuees U."/>
            <person name="Lucas S."/>
            <person name="Van de Peer Y."/>
            <person name="Podila G.K."/>
            <person name="Polle A."/>
            <person name="Pukkila P.J."/>
            <person name="Richardson P.M."/>
            <person name="Rouze P."/>
            <person name="Sanders I.R."/>
            <person name="Stajich J.E."/>
            <person name="Tunlid A."/>
            <person name="Tuskan G."/>
            <person name="Grigoriev I.V."/>
        </authorList>
    </citation>
    <scope>NUCLEOTIDE SEQUENCE [LARGE SCALE GENOMIC DNA]</scope>
    <source>
        <strain evidence="4">S238N-H82 / ATCC MYA-4686</strain>
    </source>
</reference>